<feature type="region of interest" description="Disordered" evidence="1">
    <location>
        <begin position="147"/>
        <end position="170"/>
    </location>
</feature>
<dbReference type="RefSeq" id="WP_229854182.1">
    <property type="nucleotide sequence ID" value="NZ_BMTD01000007.1"/>
</dbReference>
<dbReference type="AlphaFoldDB" id="A0A918IBY4"/>
<accession>A0A918IBY4</accession>
<evidence type="ECO:0008006" key="4">
    <source>
        <dbReference type="Google" id="ProtNLM"/>
    </source>
</evidence>
<evidence type="ECO:0000256" key="1">
    <source>
        <dbReference type="SAM" id="MobiDB-lite"/>
    </source>
</evidence>
<dbReference type="Gene3D" id="3.40.1800.10">
    <property type="entry name" value="His-Me finger endonucleases"/>
    <property type="match status" value="1"/>
</dbReference>
<evidence type="ECO:0000313" key="3">
    <source>
        <dbReference type="Proteomes" id="UP000618795"/>
    </source>
</evidence>
<evidence type="ECO:0000313" key="2">
    <source>
        <dbReference type="EMBL" id="GGU97433.1"/>
    </source>
</evidence>
<dbReference type="InterPro" id="IPR004211">
    <property type="entry name" value="Endonuclease_7"/>
</dbReference>
<comment type="caution">
    <text evidence="2">The sequence shown here is derived from an EMBL/GenBank/DDBJ whole genome shotgun (WGS) entry which is preliminary data.</text>
</comment>
<reference evidence="2" key="2">
    <citation type="submission" date="2020-09" db="EMBL/GenBank/DDBJ databases">
        <authorList>
            <person name="Sun Q."/>
            <person name="Ohkuma M."/>
        </authorList>
    </citation>
    <scope>NUCLEOTIDE SEQUENCE</scope>
    <source>
        <strain evidence="2">JCM 4369</strain>
    </source>
</reference>
<keyword evidence="3" id="KW-1185">Reference proteome</keyword>
<protein>
    <recommendedName>
        <fullName evidence="4">Recombination endonuclease VII</fullName>
    </recommendedName>
</protein>
<dbReference type="Pfam" id="PF02945">
    <property type="entry name" value="Endonuclease_7"/>
    <property type="match status" value="1"/>
</dbReference>
<dbReference type="SUPFAM" id="SSF54060">
    <property type="entry name" value="His-Me finger endonucleases"/>
    <property type="match status" value="1"/>
</dbReference>
<name>A0A918IBY4_9ACTN</name>
<gene>
    <name evidence="2" type="ORF">GCM10010260_36570</name>
</gene>
<dbReference type="EMBL" id="BMTD01000007">
    <property type="protein sequence ID" value="GGU97433.1"/>
    <property type="molecule type" value="Genomic_DNA"/>
</dbReference>
<proteinExistence type="predicted"/>
<dbReference type="InterPro" id="IPR044925">
    <property type="entry name" value="His-Me_finger_sf"/>
</dbReference>
<dbReference type="Proteomes" id="UP000618795">
    <property type="component" value="Unassembled WGS sequence"/>
</dbReference>
<sequence>MPRWYVWWRLWGQQEGRCATCSGPPQVIDHDHVTGLVRGLLCYECNTEEGACATDIALRRHPRVCWFGTYRLTPPGAPFSWYWPDPRRGGGVDGFLPHPSVRFAEQPKRPVRCTPRCPTWLSKPVPTEPDRARPAAHARWSFRSLPQGVGSGAMRPGSAGRFDAGGGTWK</sequence>
<dbReference type="InterPro" id="IPR038563">
    <property type="entry name" value="Endonuclease_7_sf"/>
</dbReference>
<reference evidence="2" key="1">
    <citation type="journal article" date="2014" name="Int. J. Syst. Evol. Microbiol.">
        <title>Complete genome sequence of Corynebacterium casei LMG S-19264T (=DSM 44701T), isolated from a smear-ripened cheese.</title>
        <authorList>
            <consortium name="US DOE Joint Genome Institute (JGI-PGF)"/>
            <person name="Walter F."/>
            <person name="Albersmeier A."/>
            <person name="Kalinowski J."/>
            <person name="Ruckert C."/>
        </authorList>
    </citation>
    <scope>NUCLEOTIDE SEQUENCE</scope>
    <source>
        <strain evidence="2">JCM 4369</strain>
    </source>
</reference>
<organism evidence="2 3">
    <name type="scientific">Streptomyces filipinensis</name>
    <dbReference type="NCBI Taxonomy" id="66887"/>
    <lineage>
        <taxon>Bacteria</taxon>
        <taxon>Bacillati</taxon>
        <taxon>Actinomycetota</taxon>
        <taxon>Actinomycetes</taxon>
        <taxon>Kitasatosporales</taxon>
        <taxon>Streptomycetaceae</taxon>
        <taxon>Streptomyces</taxon>
    </lineage>
</organism>